<evidence type="ECO:0000313" key="1">
    <source>
        <dbReference type="EMBL" id="GAA1840050.1"/>
    </source>
</evidence>
<gene>
    <name evidence="1" type="ORF">GCM10009836_19150</name>
</gene>
<evidence type="ECO:0000313" key="2">
    <source>
        <dbReference type="Proteomes" id="UP001500449"/>
    </source>
</evidence>
<dbReference type="SUPFAM" id="SSF51182">
    <property type="entry name" value="RmlC-like cupins"/>
    <property type="match status" value="1"/>
</dbReference>
<accession>A0ABN2MY88</accession>
<evidence type="ECO:0008006" key="3">
    <source>
        <dbReference type="Google" id="ProtNLM"/>
    </source>
</evidence>
<dbReference type="InterPro" id="IPR014710">
    <property type="entry name" value="RmlC-like_jellyroll"/>
</dbReference>
<dbReference type="Gene3D" id="2.60.120.10">
    <property type="entry name" value="Jelly Rolls"/>
    <property type="match status" value="1"/>
</dbReference>
<dbReference type="InterPro" id="IPR011051">
    <property type="entry name" value="RmlC_Cupin_sf"/>
</dbReference>
<reference evidence="1 2" key="1">
    <citation type="journal article" date="2019" name="Int. J. Syst. Evol. Microbiol.">
        <title>The Global Catalogue of Microorganisms (GCM) 10K type strain sequencing project: providing services to taxonomists for standard genome sequencing and annotation.</title>
        <authorList>
            <consortium name="The Broad Institute Genomics Platform"/>
            <consortium name="The Broad Institute Genome Sequencing Center for Infectious Disease"/>
            <person name="Wu L."/>
            <person name="Ma J."/>
        </authorList>
    </citation>
    <scope>NUCLEOTIDE SEQUENCE [LARGE SCALE GENOMIC DNA]</scope>
    <source>
        <strain evidence="1 2">JCM 16009</strain>
    </source>
</reference>
<sequence length="133" mass="13698">MRLLVTGAGADGLSFLESVRDIDTTGTDALWESAQWPPGALPAAAAAFYDNSPPPGVLQWKVATFPPDHDIPPHFTASIDLDCVVAGAVTLGLTDGAHALGVGDCVVVRGVGHRWTTGPEGVTMLIVRVGTAP</sequence>
<dbReference type="RefSeq" id="WP_344414661.1">
    <property type="nucleotide sequence ID" value="NZ_BAAAQK010000005.1"/>
</dbReference>
<proteinExistence type="predicted"/>
<name>A0ABN2MY88_9PSEU</name>
<dbReference type="EMBL" id="BAAAQK010000005">
    <property type="protein sequence ID" value="GAA1840050.1"/>
    <property type="molecule type" value="Genomic_DNA"/>
</dbReference>
<comment type="caution">
    <text evidence="1">The sequence shown here is derived from an EMBL/GenBank/DDBJ whole genome shotgun (WGS) entry which is preliminary data.</text>
</comment>
<organism evidence="1 2">
    <name type="scientific">Pseudonocardia ailaonensis</name>
    <dbReference type="NCBI Taxonomy" id="367279"/>
    <lineage>
        <taxon>Bacteria</taxon>
        <taxon>Bacillati</taxon>
        <taxon>Actinomycetota</taxon>
        <taxon>Actinomycetes</taxon>
        <taxon>Pseudonocardiales</taxon>
        <taxon>Pseudonocardiaceae</taxon>
        <taxon>Pseudonocardia</taxon>
    </lineage>
</organism>
<dbReference type="Proteomes" id="UP001500449">
    <property type="component" value="Unassembled WGS sequence"/>
</dbReference>
<protein>
    <recommendedName>
        <fullName evidence="3">Cupin</fullName>
    </recommendedName>
</protein>
<keyword evidence="2" id="KW-1185">Reference proteome</keyword>